<keyword evidence="1" id="KW-0479">Metal-binding</keyword>
<keyword evidence="3" id="KW-0186">Copper</keyword>
<dbReference type="InterPro" id="IPR002355">
    <property type="entry name" value="Cu_oxidase_Cu_BS"/>
</dbReference>
<dbReference type="RefSeq" id="WP_220211718.1">
    <property type="nucleotide sequence ID" value="NZ_BNJK01000004.1"/>
</dbReference>
<reference evidence="8" key="1">
    <citation type="submission" date="2020-10" db="EMBL/GenBank/DDBJ databases">
        <title>Taxonomic study of unclassified bacteria belonging to the class Ktedonobacteria.</title>
        <authorList>
            <person name="Yabe S."/>
            <person name="Wang C.M."/>
            <person name="Zheng Y."/>
            <person name="Sakai Y."/>
            <person name="Cavaletti L."/>
            <person name="Monciardini P."/>
            <person name="Donadio S."/>
        </authorList>
    </citation>
    <scope>NUCLEOTIDE SEQUENCE</scope>
    <source>
        <strain evidence="8">ID150040</strain>
    </source>
</reference>
<dbReference type="PROSITE" id="PS00080">
    <property type="entry name" value="MULTICOPPER_OXIDASE2"/>
    <property type="match status" value="1"/>
</dbReference>
<feature type="transmembrane region" description="Helical" evidence="4">
    <location>
        <begin position="20"/>
        <end position="44"/>
    </location>
</feature>
<dbReference type="CDD" id="cd13861">
    <property type="entry name" value="CuRO_1_CumA_like"/>
    <property type="match status" value="1"/>
</dbReference>
<dbReference type="PANTHER" id="PTHR11709">
    <property type="entry name" value="MULTI-COPPER OXIDASE"/>
    <property type="match status" value="1"/>
</dbReference>
<dbReference type="InterPro" id="IPR008972">
    <property type="entry name" value="Cupredoxin"/>
</dbReference>
<dbReference type="InterPro" id="IPR045087">
    <property type="entry name" value="Cu-oxidase_fam"/>
</dbReference>
<dbReference type="InterPro" id="IPR011706">
    <property type="entry name" value="Cu-oxidase_C"/>
</dbReference>
<dbReference type="PANTHER" id="PTHR11709:SF394">
    <property type="entry name" value="FI03373P-RELATED"/>
    <property type="match status" value="1"/>
</dbReference>
<name>A0A8J3ISC8_9CHLR</name>
<dbReference type="CDD" id="cd13896">
    <property type="entry name" value="CuRO_3_CopA"/>
    <property type="match status" value="1"/>
</dbReference>
<dbReference type="PROSITE" id="PS51318">
    <property type="entry name" value="TAT"/>
    <property type="match status" value="1"/>
</dbReference>
<sequence length="507" mass="55824">MKQESTFPHKRSGFTRREFLLFGSLGVGLGVGAGVVTFNGPALWQQMAGAMGMAGVQPSFPRTASTGKTRTYTLEAAPARVMIDGKEVSTWAYNGMLPGPEIHASEGDRLRVIVKNRLPEGTTIHWHGVPLVNPMDGVPDVTQPAIKPGQDFTYDFLVPAAGTYMYHSHVGFQPDRALYGPLIVDAAKESMTYDHDFLMVFDDWLDGVSDGPGTPEQAMKQLIAGGDNMGSMGNMGGMNQQVPPDLIYPFYLINGKSSAHPLELKVSRGQKARIRLINASASTIYRVALQGHRMTVTHTDGNPVEPVEVDAIRIGMGERYDVLISANNPGVWQFAAQVEGAKPMVRALLRYQGSTSSAPSANFIPQEMTRQLLTYPMLKAAPGIFTPPDQNPDQILPIELSGGMGRYTWKMNNEVFEKAQQIAVSQNRLIRFQFKNKSMMPHPMHLHGHFFQVDNGTGRGPLKDTVLVDAMQNLTINWVADNPGAWAFHCHMRYHEMAGMMRVVKVS</sequence>
<dbReference type="GO" id="GO:0005507">
    <property type="term" value="F:copper ion binding"/>
    <property type="evidence" value="ECO:0007669"/>
    <property type="project" value="InterPro"/>
</dbReference>
<evidence type="ECO:0000259" key="6">
    <source>
        <dbReference type="Pfam" id="PF07731"/>
    </source>
</evidence>
<dbReference type="AlphaFoldDB" id="A0A8J3ISC8"/>
<feature type="domain" description="Plastocyanin-like" evidence="5">
    <location>
        <begin position="249"/>
        <end position="354"/>
    </location>
</feature>
<dbReference type="Proteomes" id="UP000597444">
    <property type="component" value="Unassembled WGS sequence"/>
</dbReference>
<organism evidence="8 9">
    <name type="scientific">Reticulibacter mediterranei</name>
    <dbReference type="NCBI Taxonomy" id="2778369"/>
    <lineage>
        <taxon>Bacteria</taxon>
        <taxon>Bacillati</taxon>
        <taxon>Chloroflexota</taxon>
        <taxon>Ktedonobacteria</taxon>
        <taxon>Ktedonobacterales</taxon>
        <taxon>Reticulibacteraceae</taxon>
        <taxon>Reticulibacter</taxon>
    </lineage>
</organism>
<feature type="domain" description="Plastocyanin-like" evidence="6">
    <location>
        <begin position="398"/>
        <end position="506"/>
    </location>
</feature>
<evidence type="ECO:0000256" key="2">
    <source>
        <dbReference type="ARBA" id="ARBA00023002"/>
    </source>
</evidence>
<dbReference type="Gene3D" id="2.60.40.420">
    <property type="entry name" value="Cupredoxins - blue copper proteins"/>
    <property type="match status" value="3"/>
</dbReference>
<accession>A0A8J3ISC8</accession>
<dbReference type="InterPro" id="IPR001117">
    <property type="entry name" value="Cu-oxidase_2nd"/>
</dbReference>
<dbReference type="EMBL" id="BNJK01000004">
    <property type="protein sequence ID" value="GHP01160.1"/>
    <property type="molecule type" value="Genomic_DNA"/>
</dbReference>
<keyword evidence="4" id="KW-0472">Membrane</keyword>
<protein>
    <submittedName>
        <fullName evidence="8">Multicopper oxidase MmcO</fullName>
    </submittedName>
</protein>
<dbReference type="InterPro" id="IPR011707">
    <property type="entry name" value="Cu-oxidase-like_N"/>
</dbReference>
<keyword evidence="9" id="KW-1185">Reference proteome</keyword>
<dbReference type="Pfam" id="PF07732">
    <property type="entry name" value="Cu-oxidase_3"/>
    <property type="match status" value="1"/>
</dbReference>
<dbReference type="SUPFAM" id="SSF49503">
    <property type="entry name" value="Cupredoxins"/>
    <property type="match status" value="3"/>
</dbReference>
<evidence type="ECO:0000259" key="5">
    <source>
        <dbReference type="Pfam" id="PF00394"/>
    </source>
</evidence>
<evidence type="ECO:0000256" key="3">
    <source>
        <dbReference type="ARBA" id="ARBA00023008"/>
    </source>
</evidence>
<dbReference type="GO" id="GO:0016491">
    <property type="term" value="F:oxidoreductase activity"/>
    <property type="evidence" value="ECO:0007669"/>
    <property type="project" value="UniProtKB-KW"/>
</dbReference>
<evidence type="ECO:0000313" key="8">
    <source>
        <dbReference type="EMBL" id="GHP01160.1"/>
    </source>
</evidence>
<evidence type="ECO:0000256" key="4">
    <source>
        <dbReference type="SAM" id="Phobius"/>
    </source>
</evidence>
<proteinExistence type="predicted"/>
<feature type="domain" description="Plastocyanin-like" evidence="7">
    <location>
        <begin position="80"/>
        <end position="187"/>
    </location>
</feature>
<keyword evidence="4" id="KW-1133">Transmembrane helix</keyword>
<comment type="caution">
    <text evidence="8">The sequence shown here is derived from an EMBL/GenBank/DDBJ whole genome shotgun (WGS) entry which is preliminary data.</text>
</comment>
<dbReference type="Pfam" id="PF00394">
    <property type="entry name" value="Cu-oxidase"/>
    <property type="match status" value="1"/>
</dbReference>
<keyword evidence="2" id="KW-0560">Oxidoreductase</keyword>
<evidence type="ECO:0000256" key="1">
    <source>
        <dbReference type="ARBA" id="ARBA00022723"/>
    </source>
</evidence>
<gene>
    <name evidence="8" type="primary">mmcO</name>
    <name evidence="8" type="ORF">KSF_112070</name>
</gene>
<evidence type="ECO:0000313" key="9">
    <source>
        <dbReference type="Proteomes" id="UP000597444"/>
    </source>
</evidence>
<evidence type="ECO:0000259" key="7">
    <source>
        <dbReference type="Pfam" id="PF07732"/>
    </source>
</evidence>
<dbReference type="InterPro" id="IPR006311">
    <property type="entry name" value="TAT_signal"/>
</dbReference>
<dbReference type="InterPro" id="IPR034279">
    <property type="entry name" value="CuRO_3_CopA"/>
</dbReference>
<keyword evidence="4" id="KW-0812">Transmembrane</keyword>
<dbReference type="Pfam" id="PF07731">
    <property type="entry name" value="Cu-oxidase_2"/>
    <property type="match status" value="1"/>
</dbReference>